<evidence type="ECO:0000313" key="4">
    <source>
        <dbReference type="WBParaSite" id="SCUD_0002071501-mRNA-1"/>
    </source>
</evidence>
<sequence>MDQYYKNHQSNKTNLNHSVPRSSSQGKLATNNTPPTITVKPPPNAELLPFKEKMRLFAQQIGEDPPKERIKASSRQRELQSVNNLH</sequence>
<dbReference type="Proteomes" id="UP000279833">
    <property type="component" value="Unassembled WGS sequence"/>
</dbReference>
<evidence type="ECO:0000256" key="1">
    <source>
        <dbReference type="SAM" id="MobiDB-lite"/>
    </source>
</evidence>
<dbReference type="WBParaSite" id="SCUD_0002071501-mRNA-1">
    <property type="protein sequence ID" value="SCUD_0002071501-mRNA-1"/>
    <property type="gene ID" value="SCUD_0002071501"/>
</dbReference>
<proteinExistence type="predicted"/>
<gene>
    <name evidence="2" type="ORF">SCUD_LOCUS20712</name>
</gene>
<feature type="compositionally biased region" description="Polar residues" evidence="1">
    <location>
        <begin position="1"/>
        <end position="36"/>
    </location>
</feature>
<dbReference type="AlphaFoldDB" id="A0A183L064"/>
<keyword evidence="3" id="KW-1185">Reference proteome</keyword>
<dbReference type="STRING" id="6186.A0A183L064"/>
<protein>
    <submittedName>
        <fullName evidence="2 4">Uncharacterized protein</fullName>
    </submittedName>
</protein>
<feature type="region of interest" description="Disordered" evidence="1">
    <location>
        <begin position="1"/>
        <end position="44"/>
    </location>
</feature>
<feature type="compositionally biased region" description="Basic and acidic residues" evidence="1">
    <location>
        <begin position="64"/>
        <end position="78"/>
    </location>
</feature>
<dbReference type="EMBL" id="UZAK01044901">
    <property type="protein sequence ID" value="VDP73138.1"/>
    <property type="molecule type" value="Genomic_DNA"/>
</dbReference>
<name>A0A183L064_9TREM</name>
<feature type="region of interest" description="Disordered" evidence="1">
    <location>
        <begin position="60"/>
        <end position="86"/>
    </location>
</feature>
<reference evidence="4" key="1">
    <citation type="submission" date="2016-06" db="UniProtKB">
        <authorList>
            <consortium name="WormBaseParasite"/>
        </authorList>
    </citation>
    <scope>IDENTIFICATION</scope>
</reference>
<reference evidence="2 3" key="2">
    <citation type="submission" date="2018-11" db="EMBL/GenBank/DDBJ databases">
        <authorList>
            <consortium name="Pathogen Informatics"/>
        </authorList>
    </citation>
    <scope>NUCLEOTIDE SEQUENCE [LARGE SCALE GENOMIC DNA]</scope>
    <source>
        <strain evidence="2">Dakar</strain>
        <strain evidence="3">Dakar, Senegal</strain>
    </source>
</reference>
<organism evidence="4">
    <name type="scientific">Schistosoma curassoni</name>
    <dbReference type="NCBI Taxonomy" id="6186"/>
    <lineage>
        <taxon>Eukaryota</taxon>
        <taxon>Metazoa</taxon>
        <taxon>Spiralia</taxon>
        <taxon>Lophotrochozoa</taxon>
        <taxon>Platyhelminthes</taxon>
        <taxon>Trematoda</taxon>
        <taxon>Digenea</taxon>
        <taxon>Strigeidida</taxon>
        <taxon>Schistosomatoidea</taxon>
        <taxon>Schistosomatidae</taxon>
        <taxon>Schistosoma</taxon>
    </lineage>
</organism>
<evidence type="ECO:0000313" key="2">
    <source>
        <dbReference type="EMBL" id="VDP73138.1"/>
    </source>
</evidence>
<evidence type="ECO:0000313" key="3">
    <source>
        <dbReference type="Proteomes" id="UP000279833"/>
    </source>
</evidence>
<accession>A0A183L064</accession>